<evidence type="ECO:0000313" key="2">
    <source>
        <dbReference type="Proteomes" id="UP000051530"/>
    </source>
</evidence>
<gene>
    <name evidence="1" type="ORF">M153_18240002079</name>
</gene>
<name>A0A0R0LUC2_9MICR</name>
<evidence type="ECO:0000313" key="1">
    <source>
        <dbReference type="EMBL" id="KRH92982.1"/>
    </source>
</evidence>
<organism evidence="1 2">
    <name type="scientific">Pseudoloma neurophilia</name>
    <dbReference type="NCBI Taxonomy" id="146866"/>
    <lineage>
        <taxon>Eukaryota</taxon>
        <taxon>Fungi</taxon>
        <taxon>Fungi incertae sedis</taxon>
        <taxon>Microsporidia</taxon>
        <taxon>Pseudoloma</taxon>
    </lineage>
</organism>
<dbReference type="AlphaFoldDB" id="A0A0R0LUC2"/>
<keyword evidence="2" id="KW-1185">Reference proteome</keyword>
<protein>
    <submittedName>
        <fullName evidence="1">Uncharacterized protein</fullName>
    </submittedName>
</protein>
<dbReference type="Proteomes" id="UP000051530">
    <property type="component" value="Unassembled WGS sequence"/>
</dbReference>
<dbReference type="EMBL" id="LGUB01000549">
    <property type="protein sequence ID" value="KRH92982.1"/>
    <property type="molecule type" value="Genomic_DNA"/>
</dbReference>
<accession>A0A0R0LUC2</accession>
<dbReference type="VEuPathDB" id="MicrosporidiaDB:M153_18240002079"/>
<proteinExistence type="predicted"/>
<sequence length="60" mass="7213">MGNLYKKRFTFLTLLEYEKSFCLKIKYITKDHSCLIIKQIPHMYVKVDRLIFEDHGITTS</sequence>
<reference evidence="1 2" key="1">
    <citation type="submission" date="2015-07" db="EMBL/GenBank/DDBJ databases">
        <title>The genome of Pseudoloma neurophilia, a relevant intracellular parasite of the zebrafish.</title>
        <authorList>
            <person name="Ndikumana S."/>
            <person name="Pelin A."/>
            <person name="Sanders J."/>
            <person name="Corradi N."/>
        </authorList>
    </citation>
    <scope>NUCLEOTIDE SEQUENCE [LARGE SCALE GENOMIC DNA]</scope>
    <source>
        <strain evidence="1 2">MK1</strain>
    </source>
</reference>
<comment type="caution">
    <text evidence="1">The sequence shown here is derived from an EMBL/GenBank/DDBJ whole genome shotgun (WGS) entry which is preliminary data.</text>
</comment>